<dbReference type="HOGENOM" id="CLU_2549172_0_0_1"/>
<evidence type="ECO:0000313" key="2">
    <source>
        <dbReference type="Proteomes" id="UP000054477"/>
    </source>
</evidence>
<dbReference type="AlphaFoldDB" id="A0A0C9WZB0"/>
<feature type="non-terminal residue" evidence="1">
    <location>
        <position position="1"/>
    </location>
</feature>
<protein>
    <submittedName>
        <fullName evidence="1">Uncharacterized protein</fullName>
    </submittedName>
</protein>
<accession>A0A0C9WZB0</accession>
<dbReference type="Proteomes" id="UP000054477">
    <property type="component" value="Unassembled WGS sequence"/>
</dbReference>
<keyword evidence="2" id="KW-1185">Reference proteome</keyword>
<gene>
    <name evidence="1" type="ORF">K443DRAFT_117585</name>
</gene>
<reference evidence="1 2" key="1">
    <citation type="submission" date="2014-04" db="EMBL/GenBank/DDBJ databases">
        <authorList>
            <consortium name="DOE Joint Genome Institute"/>
            <person name="Kuo A."/>
            <person name="Kohler A."/>
            <person name="Nagy L.G."/>
            <person name="Floudas D."/>
            <person name="Copeland A."/>
            <person name="Barry K.W."/>
            <person name="Cichocki N."/>
            <person name="Veneault-Fourrey C."/>
            <person name="LaButti K."/>
            <person name="Lindquist E.A."/>
            <person name="Lipzen A."/>
            <person name="Lundell T."/>
            <person name="Morin E."/>
            <person name="Murat C."/>
            <person name="Sun H."/>
            <person name="Tunlid A."/>
            <person name="Henrissat B."/>
            <person name="Grigoriev I.V."/>
            <person name="Hibbett D.S."/>
            <person name="Martin F."/>
            <person name="Nordberg H.P."/>
            <person name="Cantor M.N."/>
            <person name="Hua S.X."/>
        </authorList>
    </citation>
    <scope>NUCLEOTIDE SEQUENCE [LARGE SCALE GENOMIC DNA]</scope>
    <source>
        <strain evidence="1 2">LaAM-08-1</strain>
    </source>
</reference>
<name>A0A0C9WZB0_9AGAR</name>
<organism evidence="1 2">
    <name type="scientific">Laccaria amethystina LaAM-08-1</name>
    <dbReference type="NCBI Taxonomy" id="1095629"/>
    <lineage>
        <taxon>Eukaryota</taxon>
        <taxon>Fungi</taxon>
        <taxon>Dikarya</taxon>
        <taxon>Basidiomycota</taxon>
        <taxon>Agaricomycotina</taxon>
        <taxon>Agaricomycetes</taxon>
        <taxon>Agaricomycetidae</taxon>
        <taxon>Agaricales</taxon>
        <taxon>Agaricineae</taxon>
        <taxon>Hydnangiaceae</taxon>
        <taxon>Laccaria</taxon>
    </lineage>
</organism>
<reference evidence="2" key="2">
    <citation type="submission" date="2015-01" db="EMBL/GenBank/DDBJ databases">
        <title>Evolutionary Origins and Diversification of the Mycorrhizal Mutualists.</title>
        <authorList>
            <consortium name="DOE Joint Genome Institute"/>
            <consortium name="Mycorrhizal Genomics Consortium"/>
            <person name="Kohler A."/>
            <person name="Kuo A."/>
            <person name="Nagy L.G."/>
            <person name="Floudas D."/>
            <person name="Copeland A."/>
            <person name="Barry K.W."/>
            <person name="Cichocki N."/>
            <person name="Veneault-Fourrey C."/>
            <person name="LaButti K."/>
            <person name="Lindquist E.A."/>
            <person name="Lipzen A."/>
            <person name="Lundell T."/>
            <person name="Morin E."/>
            <person name="Murat C."/>
            <person name="Riley R."/>
            <person name="Ohm R."/>
            <person name="Sun H."/>
            <person name="Tunlid A."/>
            <person name="Henrissat B."/>
            <person name="Grigoriev I.V."/>
            <person name="Hibbett D.S."/>
            <person name="Martin F."/>
        </authorList>
    </citation>
    <scope>NUCLEOTIDE SEQUENCE [LARGE SCALE GENOMIC DNA]</scope>
    <source>
        <strain evidence="2">LaAM-08-1</strain>
    </source>
</reference>
<evidence type="ECO:0000313" key="1">
    <source>
        <dbReference type="EMBL" id="KIJ89742.1"/>
    </source>
</evidence>
<sequence length="83" mass="9201">SAPKTCSEDAARSGCRGVGMAEPVGCFKNCLTLALVVPPFSYPHHSPQRLAFFARTNGYALRRFMIEANCIFDRVQNTVLQHK</sequence>
<proteinExistence type="predicted"/>
<dbReference type="EMBL" id="KN839462">
    <property type="protein sequence ID" value="KIJ89742.1"/>
    <property type="molecule type" value="Genomic_DNA"/>
</dbReference>